<dbReference type="InterPro" id="IPR051675">
    <property type="entry name" value="Endo/Exo/Phosphatase_dom_1"/>
</dbReference>
<dbReference type="InterPro" id="IPR003583">
    <property type="entry name" value="Hlx-hairpin-Hlx_DNA-bd_motif"/>
</dbReference>
<dbReference type="Gene3D" id="1.10.150.310">
    <property type="entry name" value="Tex RuvX-like domain-like"/>
    <property type="match status" value="1"/>
</dbReference>
<dbReference type="Gene3D" id="3.10.560.10">
    <property type="entry name" value="Outer membrane lipoprotein wza domain like"/>
    <property type="match status" value="1"/>
</dbReference>
<keyword evidence="1" id="KW-0472">Membrane</keyword>
<feature type="transmembrane region" description="Helical" evidence="1">
    <location>
        <begin position="7"/>
        <end position="28"/>
    </location>
</feature>
<dbReference type="PANTHER" id="PTHR21180:SF32">
    <property type="entry name" value="ENDONUCLEASE_EXONUCLEASE_PHOSPHATASE FAMILY DOMAIN-CONTAINING PROTEIN 1"/>
    <property type="match status" value="1"/>
</dbReference>
<dbReference type="AlphaFoldDB" id="X1MJB3"/>
<dbReference type="InterPro" id="IPR004509">
    <property type="entry name" value="Competence_ComEA_HhH"/>
</dbReference>
<dbReference type="SMART" id="SM00278">
    <property type="entry name" value="HhH1"/>
    <property type="match status" value="2"/>
</dbReference>
<organism evidence="3">
    <name type="scientific">marine sediment metagenome</name>
    <dbReference type="NCBI Taxonomy" id="412755"/>
    <lineage>
        <taxon>unclassified sequences</taxon>
        <taxon>metagenomes</taxon>
        <taxon>ecological metagenomes</taxon>
    </lineage>
</organism>
<keyword evidence="1" id="KW-0812">Transmembrane</keyword>
<feature type="domain" description="Helix-hairpin-helix DNA-binding motif class 1" evidence="2">
    <location>
        <begin position="144"/>
        <end position="163"/>
    </location>
</feature>
<sequence>MSRADRFYLFVTVFLVIAAIAGGVTLAVQHNRNQPVEIILSQTEPPELSGEVYIGGAVSNPGTYPLREGDTIQALLLDAGIEPDADLSHVKLYIPREGEEQSPQKIDINRAEPWLLEALSGIGEVLAQRIVDYRSENGPFRRIEDLLKVSGIGPATFENIKGHITVSD</sequence>
<gene>
    <name evidence="3" type="ORF">S06H3_22478</name>
</gene>
<evidence type="ECO:0000256" key="1">
    <source>
        <dbReference type="SAM" id="Phobius"/>
    </source>
</evidence>
<dbReference type="GO" id="GO:0015628">
    <property type="term" value="P:protein secretion by the type II secretion system"/>
    <property type="evidence" value="ECO:0007669"/>
    <property type="project" value="TreeGrafter"/>
</dbReference>
<dbReference type="Pfam" id="PF10531">
    <property type="entry name" value="SLBB"/>
    <property type="match status" value="1"/>
</dbReference>
<accession>X1MJB3</accession>
<evidence type="ECO:0000259" key="2">
    <source>
        <dbReference type="SMART" id="SM00278"/>
    </source>
</evidence>
<protein>
    <recommendedName>
        <fullName evidence="2">Helix-hairpin-helix DNA-binding motif class 1 domain-containing protein</fullName>
    </recommendedName>
</protein>
<feature type="domain" description="Helix-hairpin-helix DNA-binding motif class 1" evidence="2">
    <location>
        <begin position="114"/>
        <end position="133"/>
    </location>
</feature>
<dbReference type="GO" id="GO:0003677">
    <property type="term" value="F:DNA binding"/>
    <property type="evidence" value="ECO:0007669"/>
    <property type="project" value="InterPro"/>
</dbReference>
<dbReference type="PANTHER" id="PTHR21180">
    <property type="entry name" value="ENDONUCLEASE/EXONUCLEASE/PHOSPHATASE FAMILY DOMAIN-CONTAINING PROTEIN 1"/>
    <property type="match status" value="1"/>
</dbReference>
<name>X1MJB3_9ZZZZ</name>
<dbReference type="GO" id="GO:0006281">
    <property type="term" value="P:DNA repair"/>
    <property type="evidence" value="ECO:0007669"/>
    <property type="project" value="InterPro"/>
</dbReference>
<dbReference type="NCBIfam" id="TIGR00426">
    <property type="entry name" value="competence protein ComEA helix-hairpin-helix repeat region"/>
    <property type="match status" value="1"/>
</dbReference>
<dbReference type="GO" id="GO:0015627">
    <property type="term" value="C:type II protein secretion system complex"/>
    <property type="evidence" value="ECO:0007669"/>
    <property type="project" value="TreeGrafter"/>
</dbReference>
<keyword evidence="1" id="KW-1133">Transmembrane helix</keyword>
<dbReference type="InterPro" id="IPR010994">
    <property type="entry name" value="RuvA_2-like"/>
</dbReference>
<reference evidence="3" key="1">
    <citation type="journal article" date="2014" name="Front. Microbiol.">
        <title>High frequency of phylogenetically diverse reductive dehalogenase-homologous genes in deep subseafloor sedimentary metagenomes.</title>
        <authorList>
            <person name="Kawai M."/>
            <person name="Futagami T."/>
            <person name="Toyoda A."/>
            <person name="Takaki Y."/>
            <person name="Nishi S."/>
            <person name="Hori S."/>
            <person name="Arai W."/>
            <person name="Tsubouchi T."/>
            <person name="Morono Y."/>
            <person name="Uchiyama I."/>
            <person name="Ito T."/>
            <person name="Fujiyama A."/>
            <person name="Inagaki F."/>
            <person name="Takami H."/>
        </authorList>
    </citation>
    <scope>NUCLEOTIDE SEQUENCE</scope>
    <source>
        <strain evidence="3">Expedition CK06-06</strain>
    </source>
</reference>
<dbReference type="Pfam" id="PF12836">
    <property type="entry name" value="HHH_3"/>
    <property type="match status" value="1"/>
</dbReference>
<comment type="caution">
    <text evidence="3">The sequence shown here is derived from an EMBL/GenBank/DDBJ whole genome shotgun (WGS) entry which is preliminary data.</text>
</comment>
<dbReference type="EMBL" id="BARV01012025">
    <property type="protein sequence ID" value="GAI14805.1"/>
    <property type="molecule type" value="Genomic_DNA"/>
</dbReference>
<dbReference type="InterPro" id="IPR019554">
    <property type="entry name" value="Soluble_ligand-bd"/>
</dbReference>
<proteinExistence type="predicted"/>
<dbReference type="SUPFAM" id="SSF47781">
    <property type="entry name" value="RuvA domain 2-like"/>
    <property type="match status" value="1"/>
</dbReference>
<evidence type="ECO:0000313" key="3">
    <source>
        <dbReference type="EMBL" id="GAI14805.1"/>
    </source>
</evidence>